<dbReference type="SUPFAM" id="SSF55811">
    <property type="entry name" value="Nudix"/>
    <property type="match status" value="1"/>
</dbReference>
<gene>
    <name evidence="2" type="ORF">ACHHYP_16786</name>
</gene>
<dbReference type="STRING" id="1202772.A0A1V9Y5U5"/>
<dbReference type="PROSITE" id="PS51462">
    <property type="entry name" value="NUDIX"/>
    <property type="match status" value="1"/>
</dbReference>
<dbReference type="InterPro" id="IPR000086">
    <property type="entry name" value="NUDIX_hydrolase_dom"/>
</dbReference>
<evidence type="ECO:0000259" key="1">
    <source>
        <dbReference type="PROSITE" id="PS51462"/>
    </source>
</evidence>
<dbReference type="InterPro" id="IPR045121">
    <property type="entry name" value="CoAse"/>
</dbReference>
<dbReference type="AlphaFoldDB" id="A0A1V9Y5U5"/>
<organism evidence="2 3">
    <name type="scientific">Achlya hypogyna</name>
    <name type="common">Oomycete</name>
    <name type="synonym">Protoachlya hypogyna</name>
    <dbReference type="NCBI Taxonomy" id="1202772"/>
    <lineage>
        <taxon>Eukaryota</taxon>
        <taxon>Sar</taxon>
        <taxon>Stramenopiles</taxon>
        <taxon>Oomycota</taxon>
        <taxon>Saprolegniomycetes</taxon>
        <taxon>Saprolegniales</taxon>
        <taxon>Achlyaceae</taxon>
        <taxon>Achlya</taxon>
    </lineage>
</organism>
<dbReference type="InterPro" id="IPR015797">
    <property type="entry name" value="NUDIX_hydrolase-like_dom_sf"/>
</dbReference>
<reference evidence="2 3" key="1">
    <citation type="journal article" date="2014" name="Genome Biol. Evol.">
        <title>The secreted proteins of Achlya hypogyna and Thraustotheca clavata identify the ancestral oomycete secretome and reveal gene acquisitions by horizontal gene transfer.</title>
        <authorList>
            <person name="Misner I."/>
            <person name="Blouin N."/>
            <person name="Leonard G."/>
            <person name="Richards T.A."/>
            <person name="Lane C.E."/>
        </authorList>
    </citation>
    <scope>NUCLEOTIDE SEQUENCE [LARGE SCALE GENOMIC DNA]</scope>
    <source>
        <strain evidence="2 3">ATCC 48635</strain>
    </source>
</reference>
<dbReference type="Pfam" id="PF00293">
    <property type="entry name" value="NUDIX"/>
    <property type="match status" value="1"/>
</dbReference>
<sequence>MPRVAEFFPRLQAALQQHAPKHLASTKRASVAALFRHSPTVDSRLQLLLIRRVVNPADTWSGHMAFPGGRAKVGETDLDSACRETSEEIGLDLDSGAVHLVGQIDDRPVHYGTTVVSSFVFYHDGSEPIAPKLEPTEVQDAVWVDVEYLATAPIQSLEIPVEHIFPWLKTYPFLLARLSTSKYLSSISFPCIYLPRPTDDAAAPDVTSPRPVHDFVLWGLTYTMLSDLLRAGGLPALPTTSASLRWARSFLFHWRRRQQRASL</sequence>
<dbReference type="GO" id="GO:0010945">
    <property type="term" value="F:coenzyme A diphosphatase activity"/>
    <property type="evidence" value="ECO:0007669"/>
    <property type="project" value="InterPro"/>
</dbReference>
<comment type="caution">
    <text evidence="2">The sequence shown here is derived from an EMBL/GenBank/DDBJ whole genome shotgun (WGS) entry which is preliminary data.</text>
</comment>
<dbReference type="EMBL" id="JNBR01002837">
    <property type="protein sequence ID" value="OQR81077.1"/>
    <property type="molecule type" value="Genomic_DNA"/>
</dbReference>
<evidence type="ECO:0000313" key="2">
    <source>
        <dbReference type="EMBL" id="OQR81077.1"/>
    </source>
</evidence>
<evidence type="ECO:0000313" key="3">
    <source>
        <dbReference type="Proteomes" id="UP000243579"/>
    </source>
</evidence>
<proteinExistence type="predicted"/>
<dbReference type="Proteomes" id="UP000243579">
    <property type="component" value="Unassembled WGS sequence"/>
</dbReference>
<dbReference type="Gene3D" id="3.90.79.10">
    <property type="entry name" value="Nucleoside Triphosphate Pyrophosphohydrolase"/>
    <property type="match status" value="1"/>
</dbReference>
<name>A0A1V9Y5U5_ACHHY</name>
<dbReference type="OrthoDB" id="77989at2759"/>
<keyword evidence="3" id="KW-1185">Reference proteome</keyword>
<dbReference type="CDD" id="cd03426">
    <property type="entry name" value="NUDIX_CoAse_Nudt7"/>
    <property type="match status" value="1"/>
</dbReference>
<protein>
    <recommendedName>
        <fullName evidence="1">Nudix hydrolase domain-containing protein</fullName>
    </recommendedName>
</protein>
<dbReference type="PANTHER" id="PTHR12992:SF44">
    <property type="entry name" value="NUDIX HYDROLASE DOMAIN-CONTAINING PROTEIN"/>
    <property type="match status" value="1"/>
</dbReference>
<dbReference type="PANTHER" id="PTHR12992">
    <property type="entry name" value="NUDIX HYDROLASE"/>
    <property type="match status" value="1"/>
</dbReference>
<feature type="domain" description="Nudix hydrolase" evidence="1">
    <location>
        <begin position="25"/>
        <end position="170"/>
    </location>
</feature>
<accession>A0A1V9Y5U5</accession>